<proteinExistence type="predicted"/>
<gene>
    <name evidence="2" type="ORF">CGI_10022415</name>
</gene>
<dbReference type="AlphaFoldDB" id="K1R9F8"/>
<sequence length="84" mass="9600">MAANTSQHSDESSESLDHLMEAWSSSFEEMYNVPLGTQPYLFEPEASLDEEFNQRSSSESTDEDRLGNTDWYVFKNPGAHIFCQ</sequence>
<name>K1R9F8_MAGGI</name>
<evidence type="ECO:0000256" key="1">
    <source>
        <dbReference type="SAM" id="MobiDB-lite"/>
    </source>
</evidence>
<reference evidence="2" key="1">
    <citation type="journal article" date="2012" name="Nature">
        <title>The oyster genome reveals stress adaptation and complexity of shell formation.</title>
        <authorList>
            <person name="Zhang G."/>
            <person name="Fang X."/>
            <person name="Guo X."/>
            <person name="Li L."/>
            <person name="Luo R."/>
            <person name="Xu F."/>
            <person name="Yang P."/>
            <person name="Zhang L."/>
            <person name="Wang X."/>
            <person name="Qi H."/>
            <person name="Xiong Z."/>
            <person name="Que H."/>
            <person name="Xie Y."/>
            <person name="Holland P.W."/>
            <person name="Paps J."/>
            <person name="Zhu Y."/>
            <person name="Wu F."/>
            <person name="Chen Y."/>
            <person name="Wang J."/>
            <person name="Peng C."/>
            <person name="Meng J."/>
            <person name="Yang L."/>
            <person name="Liu J."/>
            <person name="Wen B."/>
            <person name="Zhang N."/>
            <person name="Huang Z."/>
            <person name="Zhu Q."/>
            <person name="Feng Y."/>
            <person name="Mount A."/>
            <person name="Hedgecock D."/>
            <person name="Xu Z."/>
            <person name="Liu Y."/>
            <person name="Domazet-Loso T."/>
            <person name="Du Y."/>
            <person name="Sun X."/>
            <person name="Zhang S."/>
            <person name="Liu B."/>
            <person name="Cheng P."/>
            <person name="Jiang X."/>
            <person name="Li J."/>
            <person name="Fan D."/>
            <person name="Wang W."/>
            <person name="Fu W."/>
            <person name="Wang T."/>
            <person name="Wang B."/>
            <person name="Zhang J."/>
            <person name="Peng Z."/>
            <person name="Li Y."/>
            <person name="Li N."/>
            <person name="Wang J."/>
            <person name="Chen M."/>
            <person name="He Y."/>
            <person name="Tan F."/>
            <person name="Song X."/>
            <person name="Zheng Q."/>
            <person name="Huang R."/>
            <person name="Yang H."/>
            <person name="Du X."/>
            <person name="Chen L."/>
            <person name="Yang M."/>
            <person name="Gaffney P.M."/>
            <person name="Wang S."/>
            <person name="Luo L."/>
            <person name="She Z."/>
            <person name="Ming Y."/>
            <person name="Huang W."/>
            <person name="Zhang S."/>
            <person name="Huang B."/>
            <person name="Zhang Y."/>
            <person name="Qu T."/>
            <person name="Ni P."/>
            <person name="Miao G."/>
            <person name="Wang J."/>
            <person name="Wang Q."/>
            <person name="Steinberg C.E."/>
            <person name="Wang H."/>
            <person name="Li N."/>
            <person name="Qian L."/>
            <person name="Zhang G."/>
            <person name="Li Y."/>
            <person name="Yang H."/>
            <person name="Liu X."/>
            <person name="Wang J."/>
            <person name="Yin Y."/>
            <person name="Wang J."/>
        </authorList>
    </citation>
    <scope>NUCLEOTIDE SEQUENCE [LARGE SCALE GENOMIC DNA]</scope>
    <source>
        <strain evidence="2">05x7-T-G4-1.051#20</strain>
    </source>
</reference>
<protein>
    <submittedName>
        <fullName evidence="2">Uncharacterized protein</fullName>
    </submittedName>
</protein>
<dbReference type="HOGENOM" id="CLU_2529632_0_0_1"/>
<dbReference type="InParanoid" id="K1R9F8"/>
<evidence type="ECO:0000313" key="2">
    <source>
        <dbReference type="EMBL" id="EKC40309.1"/>
    </source>
</evidence>
<feature type="region of interest" description="Disordered" evidence="1">
    <location>
        <begin position="44"/>
        <end position="69"/>
    </location>
</feature>
<organism evidence="2">
    <name type="scientific">Magallana gigas</name>
    <name type="common">Pacific oyster</name>
    <name type="synonym">Crassostrea gigas</name>
    <dbReference type="NCBI Taxonomy" id="29159"/>
    <lineage>
        <taxon>Eukaryota</taxon>
        <taxon>Metazoa</taxon>
        <taxon>Spiralia</taxon>
        <taxon>Lophotrochozoa</taxon>
        <taxon>Mollusca</taxon>
        <taxon>Bivalvia</taxon>
        <taxon>Autobranchia</taxon>
        <taxon>Pteriomorphia</taxon>
        <taxon>Ostreida</taxon>
        <taxon>Ostreoidea</taxon>
        <taxon>Ostreidae</taxon>
        <taxon>Magallana</taxon>
    </lineage>
</organism>
<dbReference type="EMBL" id="JH816345">
    <property type="protein sequence ID" value="EKC40309.1"/>
    <property type="molecule type" value="Genomic_DNA"/>
</dbReference>
<accession>K1R9F8</accession>